<accession>A0A0A3J015</accession>
<dbReference type="EMBL" id="JPVQ01000021">
    <property type="protein sequence ID" value="KGR90344.1"/>
    <property type="molecule type" value="Genomic_DNA"/>
</dbReference>
<name>A0A0A3J015_9BACL</name>
<dbReference type="InterPro" id="IPR020108">
    <property type="entry name" value="Spore_coat_CotD"/>
</dbReference>
<keyword evidence="2" id="KW-1185">Reference proteome</keyword>
<evidence type="ECO:0000313" key="1">
    <source>
        <dbReference type="EMBL" id="KGR90344.1"/>
    </source>
</evidence>
<reference evidence="1 2" key="1">
    <citation type="submission" date="2014-02" db="EMBL/GenBank/DDBJ databases">
        <title>Draft genome sequence of Lysinibacillus massiliensis CCUG 49529.</title>
        <authorList>
            <person name="Zhang F."/>
            <person name="Wang G."/>
            <person name="Zhang L."/>
        </authorList>
    </citation>
    <scope>NUCLEOTIDE SEQUENCE [LARGE SCALE GENOMIC DNA]</scope>
    <source>
        <strain evidence="1 2">CCUG 49529</strain>
    </source>
</reference>
<gene>
    <name evidence="1" type="ORF">CD30_12305</name>
</gene>
<dbReference type="Proteomes" id="UP000030595">
    <property type="component" value="Unassembled WGS sequence"/>
</dbReference>
<dbReference type="eggNOG" id="ENOG50332Y4">
    <property type="taxonomic scope" value="Bacteria"/>
</dbReference>
<comment type="caution">
    <text evidence="1">The sequence shown here is derived from an EMBL/GenBank/DDBJ whole genome shotgun (WGS) entry which is preliminary data.</text>
</comment>
<evidence type="ECO:0008006" key="3">
    <source>
        <dbReference type="Google" id="ProtNLM"/>
    </source>
</evidence>
<sequence>MFNRRKCGPSRRPIHCPANVLPTQVAPARVSPTQEVVRTNVINTVVPHIHPVHTTTVNRHVTHNQHYFPQTQSVENVFSENTMNCGTPENPNPDCFPIRRNRFGF</sequence>
<dbReference type="RefSeq" id="WP_235802053.1">
    <property type="nucleotide sequence ID" value="NZ_AVCZ01000021.1"/>
</dbReference>
<dbReference type="AlphaFoldDB" id="A0A0A3J015"/>
<organism evidence="1 2">
    <name type="scientific">Ureibacillus massiliensis 4400831 = CIP 108448 = CCUG 49529</name>
    <dbReference type="NCBI Taxonomy" id="1211035"/>
    <lineage>
        <taxon>Bacteria</taxon>
        <taxon>Bacillati</taxon>
        <taxon>Bacillota</taxon>
        <taxon>Bacilli</taxon>
        <taxon>Bacillales</taxon>
        <taxon>Caryophanaceae</taxon>
        <taxon>Ureibacillus</taxon>
    </lineage>
</organism>
<protein>
    <recommendedName>
        <fullName evidence="3">Spore coat protein D</fullName>
    </recommendedName>
</protein>
<evidence type="ECO:0000313" key="2">
    <source>
        <dbReference type="Proteomes" id="UP000030595"/>
    </source>
</evidence>
<proteinExistence type="predicted"/>
<dbReference type="Pfam" id="PF11122">
    <property type="entry name" value="Spore-coat_CotD"/>
    <property type="match status" value="1"/>
</dbReference>